<name>A0ABY0JU34_9ENTR</name>
<organism evidence="1 2">
    <name type="scientific">Citrobacter europaeus</name>
    <dbReference type="NCBI Taxonomy" id="1914243"/>
    <lineage>
        <taxon>Bacteria</taxon>
        <taxon>Pseudomonadati</taxon>
        <taxon>Pseudomonadota</taxon>
        <taxon>Gammaproteobacteria</taxon>
        <taxon>Enterobacterales</taxon>
        <taxon>Enterobacteriaceae</taxon>
        <taxon>Citrobacter</taxon>
    </lineage>
</organism>
<dbReference type="Proteomes" id="UP000195338">
    <property type="component" value="Unassembled WGS sequence"/>
</dbReference>
<comment type="caution">
    <text evidence="1">The sequence shown here is derived from an EMBL/GenBank/DDBJ whole genome shotgun (WGS) entry which is preliminary data.</text>
</comment>
<proteinExistence type="predicted"/>
<gene>
    <name evidence="1" type="ORF">BN4901_3920</name>
</gene>
<dbReference type="EMBL" id="FLUX01000044">
    <property type="protein sequence ID" value="SBW27395.1"/>
    <property type="molecule type" value="Genomic_DNA"/>
</dbReference>
<protein>
    <submittedName>
        <fullName evidence="1">Uncharacterized protein</fullName>
    </submittedName>
</protein>
<reference evidence="1 2" key="1">
    <citation type="submission" date="2016-04" db="EMBL/GenBank/DDBJ databases">
        <authorList>
            <person name="Mornico D."/>
        </authorList>
    </citation>
    <scope>NUCLEOTIDE SEQUENCE [LARGE SCALE GENOMIC DNA]</scope>
    <source>
        <strain evidence="1 2">A121</strain>
    </source>
</reference>
<sequence>MSTVHCYLLLCRVFVVFLIFQQTMLRHGAPEVNKRAEISRC</sequence>
<accession>A0ABY0JU34</accession>
<keyword evidence="2" id="KW-1185">Reference proteome</keyword>
<evidence type="ECO:0000313" key="2">
    <source>
        <dbReference type="Proteomes" id="UP000195338"/>
    </source>
</evidence>
<evidence type="ECO:0000313" key="1">
    <source>
        <dbReference type="EMBL" id="SBW27395.1"/>
    </source>
</evidence>